<accession>A0A974NQX0</accession>
<keyword evidence="2" id="KW-1185">Reference proteome</keyword>
<dbReference type="AlphaFoldDB" id="A0A974NQX0"/>
<name>A0A974NQX0_PERPY</name>
<sequence>MQCNIPKIHPTIKRCLTHLEVLGTDDKTKQIVYMYLQTLYKEMSLSIKHSNDR</sequence>
<dbReference type="KEGG" id="ppsr:I6J18_10250"/>
<evidence type="ECO:0000313" key="1">
    <source>
        <dbReference type="EMBL" id="QQT02182.1"/>
    </source>
</evidence>
<dbReference type="EMBL" id="CP068053">
    <property type="protein sequence ID" value="QQT02182.1"/>
    <property type="molecule type" value="Genomic_DNA"/>
</dbReference>
<proteinExistence type="predicted"/>
<reference evidence="1 2" key="1">
    <citation type="submission" date="2021-01" db="EMBL/GenBank/DDBJ databases">
        <title>FDA dAtabase for Regulatory Grade micrObial Sequences (FDA-ARGOS): Supporting development and validation of Infectious Disease Dx tests.</title>
        <authorList>
            <person name="Nelson B."/>
            <person name="Plummer A."/>
            <person name="Tallon L."/>
            <person name="Sadzewicz L."/>
            <person name="Zhao X."/>
            <person name="Boylan J."/>
            <person name="Ott S."/>
            <person name="Bowen H."/>
            <person name="Vavikolanu K."/>
            <person name="Mehta A."/>
            <person name="Aluvathingal J."/>
            <person name="Nadendla S."/>
            <person name="Myers T."/>
            <person name="Yan Y."/>
            <person name="Sichtig H."/>
        </authorList>
    </citation>
    <scope>NUCLEOTIDE SEQUENCE [LARGE SCALE GENOMIC DNA]</scope>
    <source>
        <strain evidence="1 2">FDAARGOS_1161</strain>
    </source>
</reference>
<organism evidence="1 2">
    <name type="scientific">Peribacillus psychrosaccharolyticus</name>
    <name type="common">Bacillus psychrosaccharolyticus</name>
    <dbReference type="NCBI Taxonomy" id="1407"/>
    <lineage>
        <taxon>Bacteria</taxon>
        <taxon>Bacillati</taxon>
        <taxon>Bacillota</taxon>
        <taxon>Bacilli</taxon>
        <taxon>Bacillales</taxon>
        <taxon>Bacillaceae</taxon>
        <taxon>Peribacillus</taxon>
    </lineage>
</organism>
<dbReference type="RefSeq" id="WP_161629081.1">
    <property type="nucleotide sequence ID" value="NZ_CP068053.1"/>
</dbReference>
<protein>
    <submittedName>
        <fullName evidence="1">Uncharacterized protein</fullName>
    </submittedName>
</protein>
<evidence type="ECO:0000313" key="2">
    <source>
        <dbReference type="Proteomes" id="UP000595254"/>
    </source>
</evidence>
<dbReference type="Proteomes" id="UP000595254">
    <property type="component" value="Chromosome"/>
</dbReference>
<gene>
    <name evidence="1" type="ORF">I6J18_10250</name>
</gene>